<protein>
    <submittedName>
        <fullName evidence="1">Uncharacterized protein</fullName>
    </submittedName>
</protein>
<gene>
    <name evidence="1" type="ORF">GEV33_001417</name>
</gene>
<comment type="caution">
    <text evidence="1">The sequence shown here is derived from an EMBL/GenBank/DDBJ whole genome shotgun (WGS) entry which is preliminary data.</text>
</comment>
<evidence type="ECO:0000313" key="1">
    <source>
        <dbReference type="EMBL" id="KAH0821374.1"/>
    </source>
</evidence>
<evidence type="ECO:0000313" key="2">
    <source>
        <dbReference type="Proteomes" id="UP000719412"/>
    </source>
</evidence>
<organism evidence="1 2">
    <name type="scientific">Tenebrio molitor</name>
    <name type="common">Yellow mealworm beetle</name>
    <dbReference type="NCBI Taxonomy" id="7067"/>
    <lineage>
        <taxon>Eukaryota</taxon>
        <taxon>Metazoa</taxon>
        <taxon>Ecdysozoa</taxon>
        <taxon>Arthropoda</taxon>
        <taxon>Hexapoda</taxon>
        <taxon>Insecta</taxon>
        <taxon>Pterygota</taxon>
        <taxon>Neoptera</taxon>
        <taxon>Endopterygota</taxon>
        <taxon>Coleoptera</taxon>
        <taxon>Polyphaga</taxon>
        <taxon>Cucujiformia</taxon>
        <taxon>Tenebrionidae</taxon>
        <taxon>Tenebrio</taxon>
    </lineage>
</organism>
<reference evidence="1" key="2">
    <citation type="submission" date="2021-08" db="EMBL/GenBank/DDBJ databases">
        <authorList>
            <person name="Eriksson T."/>
        </authorList>
    </citation>
    <scope>NUCLEOTIDE SEQUENCE</scope>
    <source>
        <strain evidence="1">Stoneville</strain>
        <tissue evidence="1">Whole head</tissue>
    </source>
</reference>
<proteinExistence type="predicted"/>
<dbReference type="Proteomes" id="UP000719412">
    <property type="component" value="Unassembled WGS sequence"/>
</dbReference>
<keyword evidence="2" id="KW-1185">Reference proteome</keyword>
<reference evidence="1" key="1">
    <citation type="journal article" date="2020" name="J Insects Food Feed">
        <title>The yellow mealworm (Tenebrio molitor) genome: a resource for the emerging insects as food and feed industry.</title>
        <authorList>
            <person name="Eriksson T."/>
            <person name="Andere A."/>
            <person name="Kelstrup H."/>
            <person name="Emery V."/>
            <person name="Picard C."/>
        </authorList>
    </citation>
    <scope>NUCLEOTIDE SEQUENCE</scope>
    <source>
        <strain evidence="1">Stoneville</strain>
        <tissue evidence="1">Whole head</tissue>
    </source>
</reference>
<sequence length="73" mass="8073">MRRTAPLLLPAGADPAAGLAANREGQERVDRELGKSVTKLELSNNCTQNITILMHGTTLARCEVDEAWRNLWK</sequence>
<dbReference type="AlphaFoldDB" id="A0A8J6HVD2"/>
<dbReference type="EMBL" id="JABDTM020008172">
    <property type="protein sequence ID" value="KAH0821374.1"/>
    <property type="molecule type" value="Genomic_DNA"/>
</dbReference>
<accession>A0A8J6HVD2</accession>
<name>A0A8J6HVD2_TENMO</name>